<evidence type="ECO:0000256" key="7">
    <source>
        <dbReference type="HAMAP-Rule" id="MF_00227"/>
    </source>
</evidence>
<evidence type="ECO:0000256" key="5">
    <source>
        <dbReference type="ARBA" id="ARBA00022801"/>
    </source>
</evidence>
<evidence type="ECO:0000256" key="3">
    <source>
        <dbReference type="ARBA" id="ARBA00022722"/>
    </source>
</evidence>
<name>A0ABT3JL88_9FLAO</name>
<dbReference type="EMBL" id="JAPCHZ010000002">
    <property type="protein sequence ID" value="MCW4451533.1"/>
    <property type="molecule type" value="Genomic_DNA"/>
</dbReference>
<evidence type="ECO:0000256" key="1">
    <source>
        <dbReference type="ARBA" id="ARBA00002663"/>
    </source>
</evidence>
<comment type="subunit">
    <text evidence="7">Consists of a catalytic RNA component (M1 or rnpB) and a protein subunit.</text>
</comment>
<keyword evidence="6 7" id="KW-0694">RNA-binding</keyword>
<dbReference type="PANTHER" id="PTHR33992:SF1">
    <property type="entry name" value="RIBONUCLEASE P PROTEIN COMPONENT"/>
    <property type="match status" value="1"/>
</dbReference>
<dbReference type="RefSeq" id="WP_265143722.1">
    <property type="nucleotide sequence ID" value="NZ_JAPCHZ010000002.1"/>
</dbReference>
<keyword evidence="3 7" id="KW-0540">Nuclease</keyword>
<dbReference type="GO" id="GO:0004526">
    <property type="term" value="F:ribonuclease P activity"/>
    <property type="evidence" value="ECO:0007669"/>
    <property type="project" value="UniProtKB-EC"/>
</dbReference>
<keyword evidence="10" id="KW-1185">Reference proteome</keyword>
<comment type="catalytic activity">
    <reaction evidence="7">
        <text>Endonucleolytic cleavage of RNA, removing 5'-extranucleotides from tRNA precursor.</text>
        <dbReference type="EC" id="3.1.26.5"/>
    </reaction>
</comment>
<comment type="caution">
    <text evidence="9">The sequence shown here is derived from an EMBL/GenBank/DDBJ whole genome shotgun (WGS) entry which is preliminary data.</text>
</comment>
<evidence type="ECO:0000313" key="9">
    <source>
        <dbReference type="EMBL" id="MCW4451533.1"/>
    </source>
</evidence>
<organism evidence="9 10">
    <name type="scientific">Kaistella yananensis</name>
    <dbReference type="NCBI Taxonomy" id="2989820"/>
    <lineage>
        <taxon>Bacteria</taxon>
        <taxon>Pseudomonadati</taxon>
        <taxon>Bacteroidota</taxon>
        <taxon>Flavobacteriia</taxon>
        <taxon>Flavobacteriales</taxon>
        <taxon>Weeksellaceae</taxon>
        <taxon>Chryseobacterium group</taxon>
        <taxon>Kaistella</taxon>
    </lineage>
</organism>
<reference evidence="9 10" key="1">
    <citation type="submission" date="2022-10" db="EMBL/GenBank/DDBJ databases">
        <title>Kaistella sp. BT-6-1-3.</title>
        <authorList>
            <person name="Ai J."/>
            <person name="Deng Z."/>
        </authorList>
    </citation>
    <scope>NUCLEOTIDE SEQUENCE [LARGE SCALE GENOMIC DNA]</scope>
    <source>
        <strain evidence="9 10">BT6-1-3</strain>
    </source>
</reference>
<comment type="similarity">
    <text evidence="7">Belongs to the RnpA family.</text>
</comment>
<evidence type="ECO:0000313" key="10">
    <source>
        <dbReference type="Proteomes" id="UP001209107"/>
    </source>
</evidence>
<dbReference type="InterPro" id="IPR020539">
    <property type="entry name" value="RNase_P_CS"/>
</dbReference>
<dbReference type="PANTHER" id="PTHR33992">
    <property type="entry name" value="RIBONUCLEASE P PROTEIN COMPONENT"/>
    <property type="match status" value="1"/>
</dbReference>
<accession>A0ABT3JL88</accession>
<proteinExistence type="inferred from homology"/>
<evidence type="ECO:0000256" key="6">
    <source>
        <dbReference type="ARBA" id="ARBA00022884"/>
    </source>
</evidence>
<gene>
    <name evidence="7 9" type="primary">rnpA</name>
    <name evidence="9" type="ORF">OK344_04860</name>
</gene>
<dbReference type="EC" id="3.1.26.5" evidence="7 8"/>
<dbReference type="HAMAP" id="MF_00227">
    <property type="entry name" value="RNase_P"/>
    <property type="match status" value="1"/>
</dbReference>
<dbReference type="InterPro" id="IPR020568">
    <property type="entry name" value="Ribosomal_Su5_D2-typ_SF"/>
</dbReference>
<dbReference type="SUPFAM" id="SSF54211">
    <property type="entry name" value="Ribosomal protein S5 domain 2-like"/>
    <property type="match status" value="1"/>
</dbReference>
<dbReference type="InterPro" id="IPR000100">
    <property type="entry name" value="RNase_P"/>
</dbReference>
<keyword evidence="4 7" id="KW-0255">Endonuclease</keyword>
<dbReference type="Pfam" id="PF00825">
    <property type="entry name" value="Ribonuclease_P"/>
    <property type="match status" value="1"/>
</dbReference>
<dbReference type="Gene3D" id="3.30.230.10">
    <property type="match status" value="1"/>
</dbReference>
<protein>
    <recommendedName>
        <fullName evidence="7 8">Ribonuclease P protein component</fullName>
        <shortName evidence="7">RNase P protein</shortName>
        <shortName evidence="7">RNaseP protein</shortName>
        <ecNumber evidence="7 8">3.1.26.5</ecNumber>
    </recommendedName>
    <alternativeName>
        <fullName evidence="7">Protein C5</fullName>
    </alternativeName>
</protein>
<keyword evidence="5 7" id="KW-0378">Hydrolase</keyword>
<dbReference type="NCBIfam" id="TIGR00188">
    <property type="entry name" value="rnpA"/>
    <property type="match status" value="1"/>
</dbReference>
<evidence type="ECO:0000256" key="4">
    <source>
        <dbReference type="ARBA" id="ARBA00022759"/>
    </source>
</evidence>
<dbReference type="Proteomes" id="UP001209107">
    <property type="component" value="Unassembled WGS sequence"/>
</dbReference>
<dbReference type="InterPro" id="IPR014721">
    <property type="entry name" value="Ribsml_uS5_D2-typ_fold_subgr"/>
</dbReference>
<dbReference type="PROSITE" id="PS00648">
    <property type="entry name" value="RIBONUCLEASE_P"/>
    <property type="match status" value="1"/>
</dbReference>
<comment type="function">
    <text evidence="1 7">RNaseP catalyzes the removal of the 5'-leader sequence from pre-tRNA to produce the mature 5'-terminus. It can also cleave other RNA substrates such as 4.5S RNA. The protein component plays an auxiliary but essential role in vivo by binding to the 5'-leader sequence and broadening the substrate specificity of the ribozyme.</text>
</comment>
<evidence type="ECO:0000256" key="8">
    <source>
        <dbReference type="NCBIfam" id="TIGR00188"/>
    </source>
</evidence>
<evidence type="ECO:0000256" key="2">
    <source>
        <dbReference type="ARBA" id="ARBA00022694"/>
    </source>
</evidence>
<keyword evidence="2 7" id="KW-0819">tRNA processing</keyword>
<sequence>MTDFKFPKEEKLKHKREIDLLFAKGKWQTCGNLRIISIDLEKKPQEGFLVSNQKFGVSVSKRYFKKAVDRNRIKRLLRETYRLNKETFTDAFGKNSISMIFWVSNEKPVSFQSLEENFITLCKSKK</sequence>